<reference evidence="6 7" key="1">
    <citation type="submission" date="2017-05" db="EMBL/GenBank/DDBJ databases">
        <title>Butyricicoccus porcorum sp. nov. a butyrate-producing bacterium from the swine intestinal tract.</title>
        <authorList>
            <person name="Trachsel J."/>
            <person name="Humphrey S."/>
            <person name="Allen H.K."/>
        </authorList>
    </citation>
    <scope>NUCLEOTIDE SEQUENCE [LARGE SCALE GENOMIC DNA]</scope>
    <source>
        <strain evidence="6">BB10</strain>
    </source>
</reference>
<evidence type="ECO:0000259" key="4">
    <source>
        <dbReference type="Pfam" id="PF03816"/>
    </source>
</evidence>
<comment type="similarity">
    <text evidence="1">Belongs to the LytR/CpsA/Psr (LCP) family.</text>
</comment>
<dbReference type="EMBL" id="NHOC01000018">
    <property type="protein sequence ID" value="OUM19487.1"/>
    <property type="molecule type" value="Genomic_DNA"/>
</dbReference>
<dbReference type="InterPro" id="IPR004474">
    <property type="entry name" value="LytR_CpsA_psr"/>
</dbReference>
<dbReference type="Proteomes" id="UP000194903">
    <property type="component" value="Unassembled WGS sequence"/>
</dbReference>
<dbReference type="NCBIfam" id="TIGR00350">
    <property type="entry name" value="lytR_cpsA_psr"/>
    <property type="match status" value="1"/>
</dbReference>
<feature type="region of interest" description="Disordered" evidence="2">
    <location>
        <begin position="68"/>
        <end position="162"/>
    </location>
</feature>
<sequence length="481" mass="54016">MSSLHACAAGIFSASIIRDFRHYYNSCRLSFTKMRQNCEIFSKIAVCRLHPGAQACMIKLYYDFPERKKGSSPVNRDSNNSRKNGKNKYYDQYGQPVDEYGRPVDRHGIPYAEYDKDGNPPRKGASAQRKQTRPQAKQTDGTSGRRVSPNANSQKPGAQKKKKRRLPVVRIILIALVAVLALVVWDINHLLNQYTYDDTNESSLSANTEDGIMTLALFGVDTRENCDSGTRADAIMIMSVDPARSSVKLVSLMRDSYVEVPEHGKTKLCHAYGYEDGGPQLMLETLNNAFDMNITEYMTVDFAQMASIIDAVGGVTVTLTEDELAETNKFIDEYCWENNMPTQRIEAAGEQELNGIQAMTYGRIRKGNTGGDWQRTERQSVVLNQVFSKATGNPITLLKFLHGLMPNITSSMSKADFWYMGLRTIVHGMPSMGHIRLPLEGEWQYGTTSDGMSVIQFNDNVLAHHLHDYIFNDITPQAIED</sequence>
<dbReference type="OrthoDB" id="9782542at2"/>
<feature type="transmembrane region" description="Helical" evidence="3">
    <location>
        <begin position="168"/>
        <end position="185"/>
    </location>
</feature>
<name>A0A252F135_9FIRM</name>
<dbReference type="EMBL" id="NHOC01000019">
    <property type="protein sequence ID" value="OUM19447.1"/>
    <property type="molecule type" value="Genomic_DNA"/>
</dbReference>
<accession>A0A252F135</accession>
<evidence type="ECO:0000256" key="2">
    <source>
        <dbReference type="SAM" id="MobiDB-lite"/>
    </source>
</evidence>
<proteinExistence type="inferred from homology"/>
<gene>
    <name evidence="6" type="ORF">CBW42_13080</name>
    <name evidence="5" type="ORF">CBW42_13480</name>
</gene>
<dbReference type="AlphaFoldDB" id="A0A252F135"/>
<evidence type="ECO:0000256" key="3">
    <source>
        <dbReference type="SAM" id="Phobius"/>
    </source>
</evidence>
<protein>
    <recommendedName>
        <fullName evidence="4">Cell envelope-related transcriptional attenuator domain-containing protein</fullName>
    </recommendedName>
</protein>
<dbReference type="PANTHER" id="PTHR33392:SF6">
    <property type="entry name" value="POLYISOPRENYL-TEICHOIC ACID--PEPTIDOGLYCAN TEICHOIC ACID TRANSFERASE TAGU"/>
    <property type="match status" value="1"/>
</dbReference>
<dbReference type="InterPro" id="IPR050922">
    <property type="entry name" value="LytR/CpsA/Psr_CW_biosynth"/>
</dbReference>
<dbReference type="PANTHER" id="PTHR33392">
    <property type="entry name" value="POLYISOPRENYL-TEICHOIC ACID--PEPTIDOGLYCAN TEICHOIC ACID TRANSFERASE TAGU"/>
    <property type="match status" value="1"/>
</dbReference>
<organism evidence="6 7">
    <name type="scientific">Butyricicoccus porcorum</name>
    <dbReference type="NCBI Taxonomy" id="1945634"/>
    <lineage>
        <taxon>Bacteria</taxon>
        <taxon>Bacillati</taxon>
        <taxon>Bacillota</taxon>
        <taxon>Clostridia</taxon>
        <taxon>Eubacteriales</taxon>
        <taxon>Butyricicoccaceae</taxon>
        <taxon>Butyricicoccus</taxon>
    </lineage>
</organism>
<dbReference type="Pfam" id="PF03816">
    <property type="entry name" value="LytR_cpsA_psr"/>
    <property type="match status" value="1"/>
</dbReference>
<evidence type="ECO:0000313" key="6">
    <source>
        <dbReference type="EMBL" id="OUM19487.1"/>
    </source>
</evidence>
<keyword evidence="3" id="KW-0812">Transmembrane</keyword>
<feature type="compositionally biased region" description="Polar residues" evidence="2">
    <location>
        <begin position="72"/>
        <end position="82"/>
    </location>
</feature>
<feature type="compositionally biased region" description="Polar residues" evidence="2">
    <location>
        <begin position="133"/>
        <end position="142"/>
    </location>
</feature>
<keyword evidence="3" id="KW-0472">Membrane</keyword>
<feature type="domain" description="Cell envelope-related transcriptional attenuator" evidence="4">
    <location>
        <begin position="231"/>
        <end position="390"/>
    </location>
</feature>
<evidence type="ECO:0000313" key="5">
    <source>
        <dbReference type="EMBL" id="OUM19447.1"/>
    </source>
</evidence>
<dbReference type="Gene3D" id="3.40.630.190">
    <property type="entry name" value="LCP protein"/>
    <property type="match status" value="1"/>
</dbReference>
<feature type="compositionally biased region" description="Basic and acidic residues" evidence="2">
    <location>
        <begin position="99"/>
        <end position="120"/>
    </location>
</feature>
<evidence type="ECO:0000313" key="7">
    <source>
        <dbReference type="Proteomes" id="UP000194903"/>
    </source>
</evidence>
<comment type="caution">
    <text evidence="6">The sequence shown here is derived from an EMBL/GenBank/DDBJ whole genome shotgun (WGS) entry which is preliminary data.</text>
</comment>
<keyword evidence="7" id="KW-1185">Reference proteome</keyword>
<evidence type="ECO:0000256" key="1">
    <source>
        <dbReference type="ARBA" id="ARBA00006068"/>
    </source>
</evidence>
<keyword evidence="3" id="KW-1133">Transmembrane helix</keyword>